<reference evidence="2 3" key="1">
    <citation type="journal article" date="2016" name="Fungal Biol.">
        <title>The genome of Xylona heveae provides a window into fungal endophytism.</title>
        <authorList>
            <person name="Gazis R."/>
            <person name="Kuo A."/>
            <person name="Riley R."/>
            <person name="LaButti K."/>
            <person name="Lipzen A."/>
            <person name="Lin J."/>
            <person name="Amirebrahimi M."/>
            <person name="Hesse C.N."/>
            <person name="Spatafora J.W."/>
            <person name="Henrissat B."/>
            <person name="Hainaut M."/>
            <person name="Grigoriev I.V."/>
            <person name="Hibbett D.S."/>
        </authorList>
    </citation>
    <scope>NUCLEOTIDE SEQUENCE [LARGE SCALE GENOMIC DNA]</scope>
    <source>
        <strain evidence="2 3">TC161</strain>
    </source>
</reference>
<dbReference type="Proteomes" id="UP000076632">
    <property type="component" value="Unassembled WGS sequence"/>
</dbReference>
<evidence type="ECO:0000313" key="3">
    <source>
        <dbReference type="Proteomes" id="UP000076632"/>
    </source>
</evidence>
<proteinExistence type="predicted"/>
<dbReference type="OrthoDB" id="5209368at2759"/>
<organism evidence="2 3">
    <name type="scientific">Xylona heveae (strain CBS 132557 / TC161)</name>
    <dbReference type="NCBI Taxonomy" id="1328760"/>
    <lineage>
        <taxon>Eukaryota</taxon>
        <taxon>Fungi</taxon>
        <taxon>Dikarya</taxon>
        <taxon>Ascomycota</taxon>
        <taxon>Pezizomycotina</taxon>
        <taxon>Xylonomycetes</taxon>
        <taxon>Xylonales</taxon>
        <taxon>Xylonaceae</taxon>
        <taxon>Xylona</taxon>
    </lineage>
</organism>
<sequence>MEELEFSSTSEHYRIFGDLVLENPEKHLRVEQMQYLLALQPFICDLERRSLKSSFDYLSEFSQFKHRECALWDPPRSIEELVPPSGDINAPIANRLHNPSFTTLNLRGGETADGTNPCIQLLLESGFTKNNSLIYDHLSRREVLDGISKYPKAILDCHEGFLKMLRSEMTAKVEVVWGRYVRLRALETLKLERLQLWGDYKDITIYLEWDSEETSHTQHVKRKISRFIVFVMHPQVFLYGWGRKHAMLQDRYLSVAAKLASTTINECFFQELPRFSKSSFAKLSYMADITAQKNANEGNHLGTNGTSNVPTNSEESTIATVLRDANFDPSGPKEECSSPTSIEERAVVNEPRLRIMLEQELARNRLLQEYDLFDVKDFEELPAPLKEWLWDHTTTLFSGTKISSTDDLIAAYHKLCTDAKTNDIYNIGIFGIVSKLMQLHADRLQQLGQKQFEDLIYYGTGPHKIMKVKCKKCGQNQPDDTRARWSRLRPHYYVIRETRTCPSSACFGKKQYLLPQDSNVRWVFADRRLLTVCPKRQSNWRRLMRDKDECVGLPMQIESWCWKCHEATELSPRLGKGNKLLDKNPRWTIGDPPKYITRAPQCYNCHTENTRFIPIDDRIQSIRVQQLGRFEKEFSFIDDNSYLAKMLGARPGATRAYHPERNPNRRAKQESIESSQASE</sequence>
<dbReference type="AlphaFoldDB" id="A0A165IYJ7"/>
<evidence type="ECO:0000313" key="2">
    <source>
        <dbReference type="EMBL" id="KZF25554.1"/>
    </source>
</evidence>
<dbReference type="InParanoid" id="A0A165IYJ7"/>
<dbReference type="OMA" id="VEICWGR"/>
<evidence type="ECO:0000256" key="1">
    <source>
        <dbReference type="SAM" id="MobiDB-lite"/>
    </source>
</evidence>
<keyword evidence="3" id="KW-1185">Reference proteome</keyword>
<accession>A0A165IYJ7</accession>
<dbReference type="EMBL" id="KV407455">
    <property type="protein sequence ID" value="KZF25554.1"/>
    <property type="molecule type" value="Genomic_DNA"/>
</dbReference>
<feature type="region of interest" description="Disordered" evidence="1">
    <location>
        <begin position="653"/>
        <end position="679"/>
    </location>
</feature>
<name>A0A165IYJ7_XYLHT</name>
<gene>
    <name evidence="2" type="ORF">L228DRAFT_266020</name>
</gene>
<dbReference type="STRING" id="1328760.A0A165IYJ7"/>
<protein>
    <submittedName>
        <fullName evidence="2">Uncharacterized protein</fullName>
    </submittedName>
</protein>
<dbReference type="GeneID" id="28899932"/>
<feature type="compositionally biased region" description="Basic and acidic residues" evidence="1">
    <location>
        <begin position="657"/>
        <end position="671"/>
    </location>
</feature>
<dbReference type="RefSeq" id="XP_018191109.1">
    <property type="nucleotide sequence ID" value="XM_018334795.1"/>
</dbReference>